<dbReference type="EMBL" id="GG745358">
    <property type="protein sequence ID" value="KNE68753.1"/>
    <property type="molecule type" value="Genomic_DNA"/>
</dbReference>
<keyword evidence="2" id="KW-1185">Reference proteome</keyword>
<sequence length="295" mass="33101">MVYWQARGMTTCAINPSSTHLTSDAKFAFPIELVDHILVDAAKLLAEPLPVLVLPTAETIAQLQQLLHVLPRQWAPRVGLAVLARLPHCSPVTASHAGRIDILERRREWGLPFAADVVDAVEEATFEGHLSVLKWWRTYAEFPNPVSWLVLDAAFACKTDDPDVLHWLLETGVAELNNNAFRYGLDSASWVGNIKVLQYCKEQTLVPMPKVHFANLDHISGKGFVNVLEWWAASGIGVSYTSRAMVLATENGHLDVLDWWDQQTVFPLKVPEDLDELLAQITNPAVLTWWSERRL</sequence>
<dbReference type="Proteomes" id="UP000054350">
    <property type="component" value="Unassembled WGS sequence"/>
</dbReference>
<dbReference type="InterPro" id="IPR052050">
    <property type="entry name" value="SecEffector_AnkRepeat"/>
</dbReference>
<proteinExistence type="predicted"/>
<reference evidence="1 2" key="1">
    <citation type="submission" date="2009-11" db="EMBL/GenBank/DDBJ databases">
        <title>Annotation of Allomyces macrogynus ATCC 38327.</title>
        <authorList>
            <consortium name="The Broad Institute Genome Sequencing Platform"/>
            <person name="Russ C."/>
            <person name="Cuomo C."/>
            <person name="Burger G."/>
            <person name="Gray M.W."/>
            <person name="Holland P.W.H."/>
            <person name="King N."/>
            <person name="Lang F.B.F."/>
            <person name="Roger A.J."/>
            <person name="Ruiz-Trillo I."/>
            <person name="Young S.K."/>
            <person name="Zeng Q."/>
            <person name="Gargeya S."/>
            <person name="Fitzgerald M."/>
            <person name="Haas B."/>
            <person name="Abouelleil A."/>
            <person name="Alvarado L."/>
            <person name="Arachchi H.M."/>
            <person name="Berlin A."/>
            <person name="Chapman S.B."/>
            <person name="Gearin G."/>
            <person name="Goldberg J."/>
            <person name="Griggs A."/>
            <person name="Gujja S."/>
            <person name="Hansen M."/>
            <person name="Heiman D."/>
            <person name="Howarth C."/>
            <person name="Larimer J."/>
            <person name="Lui A."/>
            <person name="MacDonald P.J.P."/>
            <person name="McCowen C."/>
            <person name="Montmayeur A."/>
            <person name="Murphy C."/>
            <person name="Neiman D."/>
            <person name="Pearson M."/>
            <person name="Priest M."/>
            <person name="Roberts A."/>
            <person name="Saif S."/>
            <person name="Shea T."/>
            <person name="Sisk P."/>
            <person name="Stolte C."/>
            <person name="Sykes S."/>
            <person name="Wortman J."/>
            <person name="Nusbaum C."/>
            <person name="Birren B."/>
        </authorList>
    </citation>
    <scope>NUCLEOTIDE SEQUENCE [LARGE SCALE GENOMIC DNA]</scope>
    <source>
        <strain evidence="1 2">ATCC 38327</strain>
    </source>
</reference>
<accession>A0A0L0T1N4</accession>
<reference evidence="2" key="2">
    <citation type="submission" date="2009-11" db="EMBL/GenBank/DDBJ databases">
        <title>The Genome Sequence of Allomyces macrogynus strain ATCC 38327.</title>
        <authorList>
            <consortium name="The Broad Institute Genome Sequencing Platform"/>
            <person name="Russ C."/>
            <person name="Cuomo C."/>
            <person name="Shea T."/>
            <person name="Young S.K."/>
            <person name="Zeng Q."/>
            <person name="Koehrsen M."/>
            <person name="Haas B."/>
            <person name="Borodovsky M."/>
            <person name="Guigo R."/>
            <person name="Alvarado L."/>
            <person name="Berlin A."/>
            <person name="Borenstein D."/>
            <person name="Chen Z."/>
            <person name="Engels R."/>
            <person name="Freedman E."/>
            <person name="Gellesch M."/>
            <person name="Goldberg J."/>
            <person name="Griggs A."/>
            <person name="Gujja S."/>
            <person name="Heiman D."/>
            <person name="Hepburn T."/>
            <person name="Howarth C."/>
            <person name="Jen D."/>
            <person name="Larson L."/>
            <person name="Lewis B."/>
            <person name="Mehta T."/>
            <person name="Park D."/>
            <person name="Pearson M."/>
            <person name="Roberts A."/>
            <person name="Saif S."/>
            <person name="Shenoy N."/>
            <person name="Sisk P."/>
            <person name="Stolte C."/>
            <person name="Sykes S."/>
            <person name="Walk T."/>
            <person name="White J."/>
            <person name="Yandava C."/>
            <person name="Burger G."/>
            <person name="Gray M.W."/>
            <person name="Holland P.W.H."/>
            <person name="King N."/>
            <person name="Lang F.B.F."/>
            <person name="Roger A.J."/>
            <person name="Ruiz-Trillo I."/>
            <person name="Lander E."/>
            <person name="Nusbaum C."/>
        </authorList>
    </citation>
    <scope>NUCLEOTIDE SEQUENCE [LARGE SCALE GENOMIC DNA]</scope>
    <source>
        <strain evidence="2">ATCC 38327</strain>
    </source>
</reference>
<name>A0A0L0T1N4_ALLM3</name>
<evidence type="ECO:0000313" key="2">
    <source>
        <dbReference type="Proteomes" id="UP000054350"/>
    </source>
</evidence>
<gene>
    <name evidence="1" type="ORF">AMAG_19862</name>
</gene>
<organism evidence="1 2">
    <name type="scientific">Allomyces macrogynus (strain ATCC 38327)</name>
    <name type="common">Allomyces javanicus var. macrogynus</name>
    <dbReference type="NCBI Taxonomy" id="578462"/>
    <lineage>
        <taxon>Eukaryota</taxon>
        <taxon>Fungi</taxon>
        <taxon>Fungi incertae sedis</taxon>
        <taxon>Blastocladiomycota</taxon>
        <taxon>Blastocladiomycetes</taxon>
        <taxon>Blastocladiales</taxon>
        <taxon>Blastocladiaceae</taxon>
        <taxon>Allomyces</taxon>
    </lineage>
</organism>
<dbReference type="OrthoDB" id="63159at2759"/>
<dbReference type="VEuPathDB" id="FungiDB:AMAG_19862"/>
<protein>
    <submittedName>
        <fullName evidence="1">Uncharacterized protein</fullName>
    </submittedName>
</protein>
<dbReference type="PANTHER" id="PTHR46586">
    <property type="entry name" value="ANKYRIN REPEAT-CONTAINING PROTEIN"/>
    <property type="match status" value="1"/>
</dbReference>
<evidence type="ECO:0000313" key="1">
    <source>
        <dbReference type="EMBL" id="KNE68753.1"/>
    </source>
</evidence>
<dbReference type="PANTHER" id="PTHR46586:SF3">
    <property type="entry name" value="ANKYRIN REPEAT-CONTAINING PROTEIN"/>
    <property type="match status" value="1"/>
</dbReference>
<dbReference type="AlphaFoldDB" id="A0A0L0T1N4"/>